<proteinExistence type="predicted"/>
<keyword evidence="2" id="KW-1185">Reference proteome</keyword>
<organism evidence="1 2">
    <name type="scientific">Spiromyces aspiralis</name>
    <dbReference type="NCBI Taxonomy" id="68401"/>
    <lineage>
        <taxon>Eukaryota</taxon>
        <taxon>Fungi</taxon>
        <taxon>Fungi incertae sedis</taxon>
        <taxon>Zoopagomycota</taxon>
        <taxon>Kickxellomycotina</taxon>
        <taxon>Kickxellomycetes</taxon>
        <taxon>Kickxellales</taxon>
        <taxon>Kickxellaceae</taxon>
        <taxon>Spiromyces</taxon>
    </lineage>
</organism>
<comment type="caution">
    <text evidence="1">The sequence shown here is derived from an EMBL/GenBank/DDBJ whole genome shotgun (WGS) entry which is preliminary data.</text>
</comment>
<name>A0ACC1HK94_9FUNG</name>
<dbReference type="EMBL" id="JAMZIH010005210">
    <property type="protein sequence ID" value="KAJ1675672.1"/>
    <property type="molecule type" value="Genomic_DNA"/>
</dbReference>
<sequence length="86" mass="9104">MSSYEILCGDVSRLRWVGASGALNTAKDVRLVQAGHEADGTPLYVGKALHHGSQHIGKTGHHLAGVNFGYGGKEVVANDFLVLAYN</sequence>
<protein>
    <submittedName>
        <fullName evidence="1">Uncharacterized protein</fullName>
    </submittedName>
</protein>
<evidence type="ECO:0000313" key="2">
    <source>
        <dbReference type="Proteomes" id="UP001145114"/>
    </source>
</evidence>
<accession>A0ACC1HK94</accession>
<dbReference type="Proteomes" id="UP001145114">
    <property type="component" value="Unassembled WGS sequence"/>
</dbReference>
<reference evidence="1" key="1">
    <citation type="submission" date="2022-06" db="EMBL/GenBank/DDBJ databases">
        <title>Phylogenomic reconstructions and comparative analyses of Kickxellomycotina fungi.</title>
        <authorList>
            <person name="Reynolds N.K."/>
            <person name="Stajich J.E."/>
            <person name="Barry K."/>
            <person name="Grigoriev I.V."/>
            <person name="Crous P."/>
            <person name="Smith M.E."/>
        </authorList>
    </citation>
    <scope>NUCLEOTIDE SEQUENCE</scope>
    <source>
        <strain evidence="1">RSA 2271</strain>
    </source>
</reference>
<evidence type="ECO:0000313" key="1">
    <source>
        <dbReference type="EMBL" id="KAJ1675672.1"/>
    </source>
</evidence>
<gene>
    <name evidence="1" type="ORF">EV182_000814</name>
</gene>